<dbReference type="Gene3D" id="1.25.40.10">
    <property type="entry name" value="Tetratricopeptide repeat domain"/>
    <property type="match status" value="2"/>
</dbReference>
<dbReference type="Pfam" id="PF13424">
    <property type="entry name" value="TPR_12"/>
    <property type="match status" value="2"/>
</dbReference>
<proteinExistence type="predicted"/>
<dbReference type="PANTHER" id="PTHR45641">
    <property type="entry name" value="TETRATRICOPEPTIDE REPEAT PROTEIN (AFU_ORTHOLOGUE AFUA_6G03870)"/>
    <property type="match status" value="1"/>
</dbReference>
<comment type="caution">
    <text evidence="6">The sequence shown here is derived from an EMBL/GenBank/DDBJ whole genome shotgun (WGS) entry which is preliminary data.</text>
</comment>
<dbReference type="PANTHER" id="PTHR45641:SF19">
    <property type="entry name" value="NEPHROCYSTIN-3"/>
    <property type="match status" value="1"/>
</dbReference>
<evidence type="ECO:0000256" key="3">
    <source>
        <dbReference type="PROSITE-ProRule" id="PRU00339"/>
    </source>
</evidence>
<keyword evidence="2 3" id="KW-0802">TPR repeat</keyword>
<accession>A0A815LRL8</accession>
<dbReference type="Proteomes" id="UP000663881">
    <property type="component" value="Unassembled WGS sequence"/>
</dbReference>
<feature type="repeat" description="TPR" evidence="3">
    <location>
        <begin position="586"/>
        <end position="619"/>
    </location>
</feature>
<evidence type="ECO:0000313" key="6">
    <source>
        <dbReference type="EMBL" id="CAF1414160.1"/>
    </source>
</evidence>
<evidence type="ECO:0000259" key="5">
    <source>
        <dbReference type="Pfam" id="PF03496"/>
    </source>
</evidence>
<evidence type="ECO:0000313" key="7">
    <source>
        <dbReference type="EMBL" id="CAF4203257.1"/>
    </source>
</evidence>
<dbReference type="Proteomes" id="UP000663860">
    <property type="component" value="Unassembled WGS sequence"/>
</dbReference>
<dbReference type="AlphaFoldDB" id="A0A815LRL8"/>
<dbReference type="SMART" id="SM00028">
    <property type="entry name" value="TPR"/>
    <property type="match status" value="5"/>
</dbReference>
<dbReference type="Pfam" id="PF03496">
    <property type="entry name" value="ADPrib_exo_Tox"/>
    <property type="match status" value="1"/>
</dbReference>
<dbReference type="InterPro" id="IPR003540">
    <property type="entry name" value="ADP-ribosyltransferase"/>
</dbReference>
<feature type="repeat" description="TPR" evidence="3">
    <location>
        <begin position="423"/>
        <end position="456"/>
    </location>
</feature>
<organism evidence="6 8">
    <name type="scientific">Adineta steineri</name>
    <dbReference type="NCBI Taxonomy" id="433720"/>
    <lineage>
        <taxon>Eukaryota</taxon>
        <taxon>Metazoa</taxon>
        <taxon>Spiralia</taxon>
        <taxon>Gnathifera</taxon>
        <taxon>Rotifera</taxon>
        <taxon>Eurotatoria</taxon>
        <taxon>Bdelloidea</taxon>
        <taxon>Adinetida</taxon>
        <taxon>Adinetidae</taxon>
        <taxon>Adineta</taxon>
    </lineage>
</organism>
<dbReference type="PROSITE" id="PS51996">
    <property type="entry name" value="TR_MART"/>
    <property type="match status" value="1"/>
</dbReference>
<evidence type="ECO:0000313" key="8">
    <source>
        <dbReference type="Proteomes" id="UP000663860"/>
    </source>
</evidence>
<dbReference type="SUPFAM" id="SSF56399">
    <property type="entry name" value="ADP-ribosylation"/>
    <property type="match status" value="1"/>
</dbReference>
<dbReference type="Pfam" id="PF13181">
    <property type="entry name" value="TPR_8"/>
    <property type="match status" value="1"/>
</dbReference>
<dbReference type="InterPro" id="IPR019734">
    <property type="entry name" value="TPR_rpt"/>
</dbReference>
<keyword evidence="1" id="KW-0677">Repeat</keyword>
<dbReference type="EMBL" id="CAJOAY010009390">
    <property type="protein sequence ID" value="CAF4203257.1"/>
    <property type="molecule type" value="Genomic_DNA"/>
</dbReference>
<dbReference type="InterPro" id="IPR011990">
    <property type="entry name" value="TPR-like_helical_dom_sf"/>
</dbReference>
<dbReference type="PROSITE" id="PS50293">
    <property type="entry name" value="TPR_REGION"/>
    <property type="match status" value="2"/>
</dbReference>
<dbReference type="EMBL" id="CAJNOE010001340">
    <property type="protein sequence ID" value="CAF1414160.1"/>
    <property type="molecule type" value="Genomic_DNA"/>
</dbReference>
<dbReference type="Gene3D" id="3.90.176.10">
    <property type="entry name" value="Toxin ADP-ribosyltransferase, Chain A, domain 1"/>
    <property type="match status" value="1"/>
</dbReference>
<sequence length="641" mass="73843">MATSKTNDTKNVHPTSGISTPATEIRRINMQRMQNVLLIWLDNVINENNADCSNTIKQLKRVVNNINTFTDGEECVEFIQTINNNKVCMIVSGSLGKHILPHVHEMSQVDTIFIFCNNQEWHKQWVKEWSKIKGVFTDITSVCEALKQASHQCEQNATSISFVASNKKLDQLDPSFMYTQILKEILLTINFEDKYFEEFITYCREVYVDDEHELKDVNQLQTTYKNHIPIWWYTWDAFLYRMLNQALRLVDVDMIIRMGFFIIDLHRDIQRLHSEQLDGHQSGKTFTVYRGQGLLKEDFTEMTNTKGGLLSFNNFLSTSKNRDVSLNFAQQAAANPDLVGILFVISIDPTDSTTPFASVSDVSYFHTEDEVLFTMHTIFRIGDIKPIDGNNDLYQVNLILTSDNDQDLRALTDRIRQETFPDSRGWYRLGLLLKKMGQFNKAQEVYEILLHQTTDESAKAPIYDQLGQIKDRQGEFPEALTYFEKSLAIKQKTLPSNNPNLANSYYSIGIVYSQMGDYPRALSSHEKALAIRQQSLPSNHPNLGASYNNIGIVYRKMRDYPKALSSYEKALAIQQQSLPSNHPDLGSSYNNIGMAYENMDNYSKAHSFYERAVQNGEQSLPTNHPDLQKWRKNLERMKKKL</sequence>
<gene>
    <name evidence="6" type="ORF">IZO911_LOCUS40257</name>
    <name evidence="7" type="ORF">OKA104_LOCUS41106</name>
</gene>
<reference evidence="6" key="1">
    <citation type="submission" date="2021-02" db="EMBL/GenBank/DDBJ databases">
        <authorList>
            <person name="Nowell W R."/>
        </authorList>
    </citation>
    <scope>NUCLEOTIDE SEQUENCE</scope>
</reference>
<feature type="repeat" description="TPR" evidence="3">
    <location>
        <begin position="460"/>
        <end position="493"/>
    </location>
</feature>
<evidence type="ECO:0000256" key="2">
    <source>
        <dbReference type="ARBA" id="ARBA00022803"/>
    </source>
</evidence>
<feature type="region of interest" description="Disordered" evidence="4">
    <location>
        <begin position="1"/>
        <end position="20"/>
    </location>
</feature>
<name>A0A815LRL8_9BILA</name>
<feature type="repeat" description="TPR" evidence="3">
    <location>
        <begin position="502"/>
        <end position="535"/>
    </location>
</feature>
<protein>
    <recommendedName>
        <fullName evidence="5">ADP ribosyltransferase domain-containing protein</fullName>
    </recommendedName>
</protein>
<dbReference type="GO" id="GO:0005576">
    <property type="term" value="C:extracellular region"/>
    <property type="evidence" value="ECO:0007669"/>
    <property type="project" value="InterPro"/>
</dbReference>
<evidence type="ECO:0000256" key="1">
    <source>
        <dbReference type="ARBA" id="ARBA00022737"/>
    </source>
</evidence>
<dbReference type="PROSITE" id="PS50005">
    <property type="entry name" value="TPR"/>
    <property type="match status" value="5"/>
</dbReference>
<dbReference type="SUPFAM" id="SSF48452">
    <property type="entry name" value="TPR-like"/>
    <property type="match status" value="1"/>
</dbReference>
<feature type="repeat" description="TPR" evidence="3">
    <location>
        <begin position="544"/>
        <end position="577"/>
    </location>
</feature>
<feature type="domain" description="ADP ribosyltransferase" evidence="5">
    <location>
        <begin position="240"/>
        <end position="394"/>
    </location>
</feature>
<evidence type="ECO:0000256" key="4">
    <source>
        <dbReference type="SAM" id="MobiDB-lite"/>
    </source>
</evidence>